<evidence type="ECO:0000313" key="3">
    <source>
        <dbReference type="Proteomes" id="UP000053766"/>
    </source>
</evidence>
<dbReference type="OrthoDB" id="4310724at2759"/>
<dbReference type="Gene3D" id="3.30.360.10">
    <property type="entry name" value="Dihydrodipicolinate Reductase, domain 2"/>
    <property type="match status" value="1"/>
</dbReference>
<dbReference type="AlphaFoldDB" id="A0A0D8XX01"/>
<reference evidence="3" key="2">
    <citation type="journal article" date="2016" name="Sci. Rep.">
        <title>Dictyocaulus viviparus genome, variome and transcriptome elucidate lungworm biology and support future intervention.</title>
        <authorList>
            <person name="McNulty S.N."/>
            <person name="Strube C."/>
            <person name="Rosa B.A."/>
            <person name="Martin J.C."/>
            <person name="Tyagi R."/>
            <person name="Choi Y.J."/>
            <person name="Wang Q."/>
            <person name="Hallsworth Pepin K."/>
            <person name="Zhang X."/>
            <person name="Ozersky P."/>
            <person name="Wilson R.K."/>
            <person name="Sternberg P.W."/>
            <person name="Gasser R.B."/>
            <person name="Mitreva M."/>
        </authorList>
    </citation>
    <scope>NUCLEOTIDE SEQUENCE [LARGE SCALE GENOMIC DNA]</scope>
    <source>
        <strain evidence="3">HannoverDv2000</strain>
    </source>
</reference>
<feature type="domain" description="Aspartate dehydrogenase" evidence="1">
    <location>
        <begin position="41"/>
        <end position="88"/>
    </location>
</feature>
<keyword evidence="3" id="KW-1185">Reference proteome</keyword>
<dbReference type="SUPFAM" id="SSF55347">
    <property type="entry name" value="Glyceraldehyde-3-phosphate dehydrogenase-like, C-terminal domain"/>
    <property type="match status" value="1"/>
</dbReference>
<accession>A0A0D8XX01</accession>
<name>A0A0D8XX01_DICVI</name>
<dbReference type="PANTHER" id="PTHR31873:SF6">
    <property type="entry name" value="ASPARTATE DEHYDROGENASE DOMAIN-CONTAINING PROTEIN"/>
    <property type="match status" value="1"/>
</dbReference>
<protein>
    <recommendedName>
        <fullName evidence="1">Aspartate dehydrogenase domain-containing protein</fullName>
    </recommendedName>
</protein>
<dbReference type="EMBL" id="KN716271">
    <property type="protein sequence ID" value="KJH48337.1"/>
    <property type="molecule type" value="Genomic_DNA"/>
</dbReference>
<organism evidence="2 3">
    <name type="scientific">Dictyocaulus viviparus</name>
    <name type="common">Bovine lungworm</name>
    <dbReference type="NCBI Taxonomy" id="29172"/>
    <lineage>
        <taxon>Eukaryota</taxon>
        <taxon>Metazoa</taxon>
        <taxon>Ecdysozoa</taxon>
        <taxon>Nematoda</taxon>
        <taxon>Chromadorea</taxon>
        <taxon>Rhabditida</taxon>
        <taxon>Rhabditina</taxon>
        <taxon>Rhabditomorpha</taxon>
        <taxon>Strongyloidea</taxon>
        <taxon>Metastrongylidae</taxon>
        <taxon>Dictyocaulus</taxon>
    </lineage>
</organism>
<dbReference type="GO" id="GO:0033735">
    <property type="term" value="F:aspartate dehydrogenase [NAD(P)+] activity"/>
    <property type="evidence" value="ECO:0007669"/>
    <property type="project" value="InterPro"/>
</dbReference>
<dbReference type="Pfam" id="PF01958">
    <property type="entry name" value="Asp_DH_C"/>
    <property type="match status" value="1"/>
</dbReference>
<dbReference type="STRING" id="29172.A0A0D8XX01"/>
<dbReference type="InterPro" id="IPR002811">
    <property type="entry name" value="Asp_DH"/>
</dbReference>
<dbReference type="Proteomes" id="UP000053766">
    <property type="component" value="Unassembled WGS sequence"/>
</dbReference>
<dbReference type="GO" id="GO:0009435">
    <property type="term" value="P:NAD+ biosynthetic process"/>
    <property type="evidence" value="ECO:0007669"/>
    <property type="project" value="InterPro"/>
</dbReference>
<gene>
    <name evidence="2" type="ORF">DICVIV_05578</name>
</gene>
<sequence>MADQGTLKALTITMTKHPSSFKLESPLREINDIVKANNSDAVALYEGPVRALCQLAPNNVNTMAGGAIAAHNLGFDGVIAKLVSDPKSVMLISLYALLLINLDTHDLNWSLFRLSNMSLLSYLFSNG</sequence>
<dbReference type="PANTHER" id="PTHR31873">
    <property type="entry name" value="L-ASPARTATE DEHYDROGENASE-RELATED"/>
    <property type="match status" value="1"/>
</dbReference>
<evidence type="ECO:0000259" key="1">
    <source>
        <dbReference type="Pfam" id="PF01958"/>
    </source>
</evidence>
<proteinExistence type="predicted"/>
<evidence type="ECO:0000313" key="2">
    <source>
        <dbReference type="EMBL" id="KJH48337.1"/>
    </source>
</evidence>
<reference evidence="2 3" key="1">
    <citation type="submission" date="2013-11" db="EMBL/GenBank/DDBJ databases">
        <title>Draft genome of the bovine lungworm Dictyocaulus viviparus.</title>
        <authorList>
            <person name="Mitreva M."/>
        </authorList>
    </citation>
    <scope>NUCLEOTIDE SEQUENCE [LARGE SCALE GENOMIC DNA]</scope>
    <source>
        <strain evidence="2 3">HannoverDv2000</strain>
    </source>
</reference>